<evidence type="ECO:0000313" key="7">
    <source>
        <dbReference type="EMBL" id="MBP2057412.1"/>
    </source>
</evidence>
<evidence type="ECO:0000256" key="1">
    <source>
        <dbReference type="ARBA" id="ARBA00005854"/>
    </source>
</evidence>
<comment type="caution">
    <text evidence="7">The sequence shown here is derived from an EMBL/GenBank/DDBJ whole genome shotgun (WGS) entry which is preliminary data.</text>
</comment>
<evidence type="ECO:0000256" key="3">
    <source>
        <dbReference type="ARBA" id="ARBA00023027"/>
    </source>
</evidence>
<dbReference type="GO" id="GO:0008720">
    <property type="term" value="F:D-lactate dehydrogenase (NAD+) activity"/>
    <property type="evidence" value="ECO:0007669"/>
    <property type="project" value="UniProtKB-EC"/>
</dbReference>
<dbReference type="EMBL" id="JAGGLU010000002">
    <property type="protein sequence ID" value="MBP2057412.1"/>
    <property type="molecule type" value="Genomic_DNA"/>
</dbReference>
<dbReference type="Proteomes" id="UP001519292">
    <property type="component" value="Unassembled WGS sequence"/>
</dbReference>
<dbReference type="PANTHER" id="PTHR43026">
    <property type="entry name" value="2-HYDROXYACID DEHYDROGENASE HOMOLOG 1-RELATED"/>
    <property type="match status" value="1"/>
</dbReference>
<dbReference type="EC" id="1.1.1.28" evidence="7"/>
<feature type="domain" description="D-isomer specific 2-hydroxyacid dehydrogenase NAD-binding" evidence="6">
    <location>
        <begin position="112"/>
        <end position="298"/>
    </location>
</feature>
<dbReference type="PROSITE" id="PS00671">
    <property type="entry name" value="D_2_HYDROXYACID_DH_3"/>
    <property type="match status" value="1"/>
</dbReference>
<protein>
    <submittedName>
        <fullName evidence="7">D-lactate dehydrogenase</fullName>
        <ecNumber evidence="7">1.1.1.28</ecNumber>
    </submittedName>
</protein>
<dbReference type="InterPro" id="IPR029753">
    <property type="entry name" value="D-isomer_DH_CS"/>
</dbReference>
<dbReference type="RefSeq" id="WP_209686157.1">
    <property type="nucleotide sequence ID" value="NZ_JAGGLU010000002.1"/>
</dbReference>
<dbReference type="InterPro" id="IPR036291">
    <property type="entry name" value="NAD(P)-bd_dom_sf"/>
</dbReference>
<accession>A0ABS4MCJ9</accession>
<dbReference type="PANTHER" id="PTHR43026:SF1">
    <property type="entry name" value="2-HYDROXYACID DEHYDROGENASE HOMOLOG 1-RELATED"/>
    <property type="match status" value="1"/>
</dbReference>
<keyword evidence="8" id="KW-1185">Reference proteome</keyword>
<evidence type="ECO:0000259" key="6">
    <source>
        <dbReference type="Pfam" id="PF02826"/>
    </source>
</evidence>
<keyword evidence="3" id="KW-0520">NAD</keyword>
<proteinExistence type="inferred from homology"/>
<dbReference type="CDD" id="cd12186">
    <property type="entry name" value="LDH"/>
    <property type="match status" value="1"/>
</dbReference>
<dbReference type="Pfam" id="PF00389">
    <property type="entry name" value="2-Hacid_dh"/>
    <property type="match status" value="1"/>
</dbReference>
<dbReference type="PROSITE" id="PS00670">
    <property type="entry name" value="D_2_HYDROXYACID_DH_2"/>
    <property type="match status" value="1"/>
</dbReference>
<dbReference type="SUPFAM" id="SSF51735">
    <property type="entry name" value="NAD(P)-binding Rossmann-fold domains"/>
    <property type="match status" value="1"/>
</dbReference>
<sequence>MRIAMFNPSESERAIVKGIAAKQGIEVKLVDDILTPESVVEAKDCDGISILQTVMLDQEEVYRTLHDYGIKSIGLRSVGTNTIDFDLAKKYDLIITHVPVYSPRAIAEMAVTQAMYLVRKIGLFHEHMDKDYDFSYPTALISDEIYNKTIGLIGVGNIGSAVAQIFSALGAKVIAYDVIYNPANEPFLTYADFDTVIKEADVISLHTPLLPSTKNMISTKQFEEMKNTAYLINVARGGLIDTDALIKALQEEQIAGAGLDTLADEATYFGKKVRVQDIPEDYKILRAMPNVIITPHSAYFTETAVKNMVKISLEDTVRIAEGKKPLFAANK</sequence>
<organism evidence="7 8">
    <name type="scientific">Lactobacillus colini</name>
    <dbReference type="NCBI Taxonomy" id="1819254"/>
    <lineage>
        <taxon>Bacteria</taxon>
        <taxon>Bacillati</taxon>
        <taxon>Bacillota</taxon>
        <taxon>Bacilli</taxon>
        <taxon>Lactobacillales</taxon>
        <taxon>Lactobacillaceae</taxon>
        <taxon>Lactobacillus</taxon>
    </lineage>
</organism>
<name>A0ABS4MCJ9_9LACO</name>
<evidence type="ECO:0000256" key="4">
    <source>
        <dbReference type="RuleBase" id="RU003719"/>
    </source>
</evidence>
<feature type="domain" description="D-isomer specific 2-hydroxyacid dehydrogenase catalytic" evidence="5">
    <location>
        <begin position="4"/>
        <end position="329"/>
    </location>
</feature>
<evidence type="ECO:0000313" key="8">
    <source>
        <dbReference type="Proteomes" id="UP001519292"/>
    </source>
</evidence>
<dbReference type="Pfam" id="PF02826">
    <property type="entry name" value="2-Hacid_dh_C"/>
    <property type="match status" value="1"/>
</dbReference>
<evidence type="ECO:0000259" key="5">
    <source>
        <dbReference type="Pfam" id="PF00389"/>
    </source>
</evidence>
<dbReference type="SUPFAM" id="SSF52283">
    <property type="entry name" value="Formate/glycerate dehydrogenase catalytic domain-like"/>
    <property type="match status" value="1"/>
</dbReference>
<reference evidence="7 8" key="1">
    <citation type="submission" date="2021-03" db="EMBL/GenBank/DDBJ databases">
        <title>Genomic Encyclopedia of Type Strains, Phase IV (KMG-IV): sequencing the most valuable type-strain genomes for metagenomic binning, comparative biology and taxonomic classification.</title>
        <authorList>
            <person name="Goeker M."/>
        </authorList>
    </citation>
    <scope>NUCLEOTIDE SEQUENCE [LARGE SCALE GENOMIC DNA]</scope>
    <source>
        <strain evidence="7 8">DSM 101872</strain>
    </source>
</reference>
<dbReference type="InterPro" id="IPR058205">
    <property type="entry name" value="D-LDH-like"/>
</dbReference>
<comment type="similarity">
    <text evidence="1 4">Belongs to the D-isomer specific 2-hydroxyacid dehydrogenase family.</text>
</comment>
<dbReference type="Gene3D" id="3.40.50.720">
    <property type="entry name" value="NAD(P)-binding Rossmann-like Domain"/>
    <property type="match status" value="2"/>
</dbReference>
<dbReference type="InterPro" id="IPR006139">
    <property type="entry name" value="D-isomer_2_OHA_DH_cat_dom"/>
</dbReference>
<keyword evidence="2 4" id="KW-0560">Oxidoreductase</keyword>
<dbReference type="InterPro" id="IPR006140">
    <property type="entry name" value="D-isomer_DH_NAD-bd"/>
</dbReference>
<gene>
    <name evidence="7" type="ORF">J2Z60_000576</name>
</gene>
<evidence type="ECO:0000256" key="2">
    <source>
        <dbReference type="ARBA" id="ARBA00023002"/>
    </source>
</evidence>